<feature type="transmembrane region" description="Helical" evidence="1">
    <location>
        <begin position="35"/>
        <end position="58"/>
    </location>
</feature>
<feature type="transmembrane region" description="Helical" evidence="1">
    <location>
        <begin position="215"/>
        <end position="242"/>
    </location>
</feature>
<evidence type="ECO:0000313" key="3">
    <source>
        <dbReference type="Proteomes" id="UP000432715"/>
    </source>
</evidence>
<organism evidence="2 3">
    <name type="scientific">Alkaliphilus pronyensis</name>
    <dbReference type="NCBI Taxonomy" id="1482732"/>
    <lineage>
        <taxon>Bacteria</taxon>
        <taxon>Bacillati</taxon>
        <taxon>Bacillota</taxon>
        <taxon>Clostridia</taxon>
        <taxon>Peptostreptococcales</taxon>
        <taxon>Natronincolaceae</taxon>
        <taxon>Alkaliphilus</taxon>
    </lineage>
</organism>
<name>A0A6I0FDX5_9FIRM</name>
<dbReference type="RefSeq" id="WP_151860248.1">
    <property type="nucleotide sequence ID" value="NZ_WBZC01000010.1"/>
</dbReference>
<protein>
    <submittedName>
        <fullName evidence="2">Glycosyltransferase</fullName>
    </submittedName>
</protein>
<feature type="transmembrane region" description="Helical" evidence="1">
    <location>
        <begin position="106"/>
        <end position="127"/>
    </location>
</feature>
<keyword evidence="1" id="KW-1133">Transmembrane helix</keyword>
<comment type="caution">
    <text evidence="2">The sequence shown here is derived from an EMBL/GenBank/DDBJ whole genome shotgun (WGS) entry which is preliminary data.</text>
</comment>
<keyword evidence="3" id="KW-1185">Reference proteome</keyword>
<dbReference type="OrthoDB" id="2679245at2"/>
<feature type="transmembrane region" description="Helical" evidence="1">
    <location>
        <begin position="134"/>
        <end position="151"/>
    </location>
</feature>
<keyword evidence="1" id="KW-0812">Transmembrane</keyword>
<dbReference type="GO" id="GO:0016740">
    <property type="term" value="F:transferase activity"/>
    <property type="evidence" value="ECO:0007669"/>
    <property type="project" value="UniProtKB-KW"/>
</dbReference>
<dbReference type="AlphaFoldDB" id="A0A6I0FDX5"/>
<evidence type="ECO:0000256" key="1">
    <source>
        <dbReference type="SAM" id="Phobius"/>
    </source>
</evidence>
<accession>A0A6I0FDX5</accession>
<keyword evidence="1" id="KW-0472">Membrane</keyword>
<sequence length="265" mass="29131">MLLVLSSISTYILIPYVNSLLKKANVLRRNYNNQLIPVGLGITLIPVLIINCGILLAYREISQKNILIFMTGNLTMAFIGIIDDLIGNRDTLGFKGHIGALLKGQLTTGGLKAVMGGLMAAFISIAISKTIGQLFYNTIIIALTTNLINLLDLRPGRGVKAFFLISLLFLMLGLSNESKLFLYIVLGYTLVYFPMDLKGKSMMGDVGSNTLGISLGIIAALSFSDTIKLIIILILIIIHLIAEKYSLTRIIKRVKIFNYFDELGR</sequence>
<dbReference type="Proteomes" id="UP000432715">
    <property type="component" value="Unassembled WGS sequence"/>
</dbReference>
<gene>
    <name evidence="2" type="ORF">F8154_03680</name>
</gene>
<feature type="transmembrane region" description="Helical" evidence="1">
    <location>
        <begin position="65"/>
        <end position="86"/>
    </location>
</feature>
<proteinExistence type="predicted"/>
<evidence type="ECO:0000313" key="2">
    <source>
        <dbReference type="EMBL" id="KAB3537417.1"/>
    </source>
</evidence>
<reference evidence="2 3" key="1">
    <citation type="submission" date="2019-10" db="EMBL/GenBank/DDBJ databases">
        <title>Alkaliphilus serpentinus sp. nov. and Alkaliphilus pronyensis sp. nov., two novel anaerobic alkaliphilic species isolated from the serpentinized-hosted hydrothermal field of the Prony Bay (New Caledonia).</title>
        <authorList>
            <person name="Postec A."/>
        </authorList>
    </citation>
    <scope>NUCLEOTIDE SEQUENCE [LARGE SCALE GENOMIC DNA]</scope>
    <source>
        <strain evidence="2 3">LacV</strain>
    </source>
</reference>
<dbReference type="EMBL" id="WBZC01000010">
    <property type="protein sequence ID" value="KAB3537417.1"/>
    <property type="molecule type" value="Genomic_DNA"/>
</dbReference>
<feature type="transmembrane region" description="Helical" evidence="1">
    <location>
        <begin position="180"/>
        <end position="195"/>
    </location>
</feature>
<feature type="transmembrane region" description="Helical" evidence="1">
    <location>
        <begin position="157"/>
        <end position="173"/>
    </location>
</feature>
<keyword evidence="2" id="KW-0808">Transferase</keyword>